<dbReference type="InterPro" id="IPR050825">
    <property type="entry name" value="RBM42_RBP45_47-like"/>
</dbReference>
<dbReference type="PROSITE" id="PS50102">
    <property type="entry name" value="RRM"/>
    <property type="match status" value="1"/>
</dbReference>
<feature type="compositionally biased region" description="Polar residues" evidence="3">
    <location>
        <begin position="360"/>
        <end position="382"/>
    </location>
</feature>
<dbReference type="SUPFAM" id="SSF46565">
    <property type="entry name" value="Chaperone J-domain"/>
    <property type="match status" value="1"/>
</dbReference>
<dbReference type="Pfam" id="PF00076">
    <property type="entry name" value="RRM_1"/>
    <property type="match status" value="1"/>
</dbReference>
<dbReference type="PANTHER" id="PTHR47640:SF11">
    <property type="entry name" value="RNA-BINDING PROTEIN 42"/>
    <property type="match status" value="1"/>
</dbReference>
<proteinExistence type="predicted"/>
<dbReference type="AlphaFoldDB" id="A0AAD5SX26"/>
<evidence type="ECO:0000313" key="7">
    <source>
        <dbReference type="Proteomes" id="UP001211907"/>
    </source>
</evidence>
<dbReference type="GO" id="GO:0003729">
    <property type="term" value="F:mRNA binding"/>
    <property type="evidence" value="ECO:0007669"/>
    <property type="project" value="InterPro"/>
</dbReference>
<evidence type="ECO:0000259" key="4">
    <source>
        <dbReference type="PROSITE" id="PS50076"/>
    </source>
</evidence>
<comment type="caution">
    <text evidence="6">The sequence shown here is derived from an EMBL/GenBank/DDBJ whole genome shotgun (WGS) entry which is preliminary data.</text>
</comment>
<evidence type="ECO:0000313" key="6">
    <source>
        <dbReference type="EMBL" id="KAJ3111145.1"/>
    </source>
</evidence>
<dbReference type="InterPro" id="IPR035979">
    <property type="entry name" value="RBD_domain_sf"/>
</dbReference>
<feature type="compositionally biased region" description="Polar residues" evidence="3">
    <location>
        <begin position="8"/>
        <end position="26"/>
    </location>
</feature>
<feature type="region of interest" description="Disordered" evidence="3">
    <location>
        <begin position="1"/>
        <end position="26"/>
    </location>
</feature>
<keyword evidence="7" id="KW-1185">Reference proteome</keyword>
<dbReference type="InterPro" id="IPR018253">
    <property type="entry name" value="DnaJ_domain_CS"/>
</dbReference>
<dbReference type="CDD" id="cd12383">
    <property type="entry name" value="RRM_RBM42"/>
    <property type="match status" value="1"/>
</dbReference>
<dbReference type="SMART" id="SM00360">
    <property type="entry name" value="RRM"/>
    <property type="match status" value="1"/>
</dbReference>
<evidence type="ECO:0000259" key="5">
    <source>
        <dbReference type="PROSITE" id="PS50102"/>
    </source>
</evidence>
<protein>
    <submittedName>
        <fullName evidence="6">Uncharacterized protein</fullName>
    </submittedName>
</protein>
<feature type="region of interest" description="Disordered" evidence="3">
    <location>
        <begin position="327"/>
        <end position="394"/>
    </location>
</feature>
<dbReference type="PROSITE" id="PS50076">
    <property type="entry name" value="DNAJ_2"/>
    <property type="match status" value="1"/>
</dbReference>
<dbReference type="CDD" id="cd06257">
    <property type="entry name" value="DnaJ"/>
    <property type="match status" value="1"/>
</dbReference>
<dbReference type="EMBL" id="JADGJH010001662">
    <property type="protein sequence ID" value="KAJ3111145.1"/>
    <property type="molecule type" value="Genomic_DNA"/>
</dbReference>
<accession>A0AAD5SX26</accession>
<sequence length="639" mass="71093">MYGHLKLINNNPKPQQGDSDLSQLSAEQQRKIHMLALQQTQLAMLAQAPVTAAPLTNSTAQSTLDRMDLNGAVPYPDGYVPPAPALAKDKSKKDKKKQSNNSNNPLALPQRPLFGLGVSSSFSALSPSSSFAGSPIYGIPKNKQLEPKKKKRILRAAGGEVWEDETLQEWDPNDFRLFAGDLGNEVTDELLTRTFSKYPSFVKARVIRDKRTTKTKGYGFVSFKDPNDFVAALREVDGKYVGNRPIKLRKSTWDDRNVEMKQLRKVVSGGVALRYHPDRNKPEHKHYAEFMFKQVAEANNVLSDTEKRQKYDAAHSEFDFRTIRKNTSNFNSHGHHSTTNVSYPKTRPPQKQEKRKRDSSSPQPQQNHKPPSFQPSFTTPYDSTKLPRPTPSTADEFPSFWASLSTNSNRAVQITTTLENLFKSVPKTVKIMRTEYQTSNGDGNSRAVPVLVPRIFTIAIDANKHYDGCKITLPNAGDEQQLFFGEPDYLANPHSRYGTRRRRANDGGGSRTRAFGDLDVYLRVQPHPTISRGSAIDVEKGLLRSTDSLRGQLSVTGRQAAAGCSGVTFVGIDGQLIDCSTGNIELVNSDQFVIEGEGWWQVDENGVVVGRGDLVLNVNVLNGLEETNYDLARTVSINP</sequence>
<dbReference type="PANTHER" id="PTHR47640">
    <property type="entry name" value="TRNA SELENOCYSTEINE 1-ASSOCIATED PROTEIN 1-RELATED-RELATED"/>
    <property type="match status" value="1"/>
</dbReference>
<evidence type="ECO:0000256" key="3">
    <source>
        <dbReference type="SAM" id="MobiDB-lite"/>
    </source>
</evidence>
<name>A0AAD5SX26_9FUNG</name>
<dbReference type="Gene3D" id="1.10.287.110">
    <property type="entry name" value="DnaJ domain"/>
    <property type="match status" value="1"/>
</dbReference>
<dbReference type="PROSITE" id="PS00636">
    <property type="entry name" value="DNAJ_1"/>
    <property type="match status" value="1"/>
</dbReference>
<evidence type="ECO:0000256" key="1">
    <source>
        <dbReference type="ARBA" id="ARBA00022884"/>
    </source>
</evidence>
<dbReference type="Proteomes" id="UP001211907">
    <property type="component" value="Unassembled WGS sequence"/>
</dbReference>
<feature type="domain" description="RRM" evidence="5">
    <location>
        <begin position="175"/>
        <end position="253"/>
    </location>
</feature>
<feature type="compositionally biased region" description="Polar residues" evidence="3">
    <location>
        <begin position="327"/>
        <end position="343"/>
    </location>
</feature>
<keyword evidence="1 2" id="KW-0694">RNA-binding</keyword>
<evidence type="ECO:0000256" key="2">
    <source>
        <dbReference type="PROSITE-ProRule" id="PRU00176"/>
    </source>
</evidence>
<feature type="region of interest" description="Disordered" evidence="3">
    <location>
        <begin position="68"/>
        <end position="110"/>
    </location>
</feature>
<dbReference type="Pfam" id="PF00226">
    <property type="entry name" value="DnaJ"/>
    <property type="match status" value="1"/>
</dbReference>
<dbReference type="SUPFAM" id="SSF54928">
    <property type="entry name" value="RNA-binding domain, RBD"/>
    <property type="match status" value="1"/>
</dbReference>
<feature type="compositionally biased region" description="Basic and acidic residues" evidence="3">
    <location>
        <begin position="350"/>
        <end position="359"/>
    </location>
</feature>
<gene>
    <name evidence="6" type="ORF">HK100_002795</name>
</gene>
<dbReference type="InterPro" id="IPR001623">
    <property type="entry name" value="DnaJ_domain"/>
</dbReference>
<reference evidence="6" key="1">
    <citation type="submission" date="2020-05" db="EMBL/GenBank/DDBJ databases">
        <title>Phylogenomic resolution of chytrid fungi.</title>
        <authorList>
            <person name="Stajich J.E."/>
            <person name="Amses K."/>
            <person name="Simmons R."/>
            <person name="Seto K."/>
            <person name="Myers J."/>
            <person name="Bonds A."/>
            <person name="Quandt C.A."/>
            <person name="Barry K."/>
            <person name="Liu P."/>
            <person name="Grigoriev I."/>
            <person name="Longcore J.E."/>
            <person name="James T.Y."/>
        </authorList>
    </citation>
    <scope>NUCLEOTIDE SEQUENCE</scope>
    <source>
        <strain evidence="6">JEL0513</strain>
    </source>
</reference>
<dbReference type="Gene3D" id="3.30.70.330">
    <property type="match status" value="1"/>
</dbReference>
<dbReference type="InterPro" id="IPR036869">
    <property type="entry name" value="J_dom_sf"/>
</dbReference>
<dbReference type="InterPro" id="IPR012677">
    <property type="entry name" value="Nucleotide-bd_a/b_plait_sf"/>
</dbReference>
<feature type="domain" description="J" evidence="4">
    <location>
        <begin position="247"/>
        <end position="315"/>
    </location>
</feature>
<organism evidence="6 7">
    <name type="scientific">Physocladia obscura</name>
    <dbReference type="NCBI Taxonomy" id="109957"/>
    <lineage>
        <taxon>Eukaryota</taxon>
        <taxon>Fungi</taxon>
        <taxon>Fungi incertae sedis</taxon>
        <taxon>Chytridiomycota</taxon>
        <taxon>Chytridiomycota incertae sedis</taxon>
        <taxon>Chytridiomycetes</taxon>
        <taxon>Chytridiales</taxon>
        <taxon>Chytriomycetaceae</taxon>
        <taxon>Physocladia</taxon>
    </lineage>
</organism>
<dbReference type="InterPro" id="IPR000504">
    <property type="entry name" value="RRM_dom"/>
</dbReference>
<dbReference type="InterPro" id="IPR034215">
    <property type="entry name" value="RBM42_RRM"/>
</dbReference>